<evidence type="ECO:0000259" key="2">
    <source>
        <dbReference type="Pfam" id="PF13462"/>
    </source>
</evidence>
<comment type="caution">
    <text evidence="3">The sequence shown here is derived from an EMBL/GenBank/DDBJ whole genome shotgun (WGS) entry which is preliminary data.</text>
</comment>
<feature type="domain" description="Thioredoxin-like fold" evidence="2">
    <location>
        <begin position="122"/>
        <end position="275"/>
    </location>
</feature>
<dbReference type="OrthoDB" id="9800545at2"/>
<dbReference type="InterPro" id="IPR051470">
    <property type="entry name" value="Thiol:disulfide_interchange"/>
</dbReference>
<dbReference type="PATRIC" id="fig|929558.5.peg.153"/>
<proteinExistence type="predicted"/>
<dbReference type="EMBL" id="AFRZ01000001">
    <property type="protein sequence ID" value="EHP28678.1"/>
    <property type="molecule type" value="Genomic_DNA"/>
</dbReference>
<dbReference type="Proteomes" id="UP000006431">
    <property type="component" value="Unassembled WGS sequence"/>
</dbReference>
<keyword evidence="1" id="KW-0732">Signal</keyword>
<dbReference type="STRING" id="929558.SMGD1_0151"/>
<dbReference type="InterPro" id="IPR036249">
    <property type="entry name" value="Thioredoxin-like_sf"/>
</dbReference>
<dbReference type="SUPFAM" id="SSF52833">
    <property type="entry name" value="Thioredoxin-like"/>
    <property type="match status" value="1"/>
</dbReference>
<gene>
    <name evidence="3" type="ORF">SMGD1_0151</name>
</gene>
<dbReference type="PANTHER" id="PTHR35272:SF3">
    <property type="entry name" value="THIOL:DISULFIDE INTERCHANGE PROTEIN DSBC"/>
    <property type="match status" value="1"/>
</dbReference>
<protein>
    <submittedName>
        <fullName evidence="3">DSBA oxidoreductase</fullName>
    </submittedName>
</protein>
<dbReference type="RefSeq" id="WP_008338481.1">
    <property type="nucleotide sequence ID" value="NZ_AFRZ01000001.1"/>
</dbReference>
<dbReference type="PANTHER" id="PTHR35272">
    <property type="entry name" value="THIOL:DISULFIDE INTERCHANGE PROTEIN DSBC-RELATED"/>
    <property type="match status" value="1"/>
</dbReference>
<evidence type="ECO:0000313" key="3">
    <source>
        <dbReference type="EMBL" id="EHP28678.1"/>
    </source>
</evidence>
<accession>H1FSD2</accession>
<evidence type="ECO:0000256" key="1">
    <source>
        <dbReference type="SAM" id="SignalP"/>
    </source>
</evidence>
<keyword evidence="4" id="KW-1185">Reference proteome</keyword>
<dbReference type="Pfam" id="PF13462">
    <property type="entry name" value="Thioredoxin_4"/>
    <property type="match status" value="1"/>
</dbReference>
<reference evidence="3 4" key="1">
    <citation type="journal article" date="2012" name="Proc. Natl. Acad. Sci. U.S.A.">
        <title>Genome and physiology of a model Epsilonproteobacterium responsible for sulfide detoxification in marine oxygen depletion zones.</title>
        <authorList>
            <person name="Grote J."/>
            <person name="Schott T."/>
            <person name="Bruckner C.G."/>
            <person name="Glockner F.O."/>
            <person name="Jost G."/>
            <person name="Teeling H."/>
            <person name="Labrenz M."/>
            <person name="Jurgens K."/>
        </authorList>
    </citation>
    <scope>NUCLEOTIDE SEQUENCE [LARGE SCALE GENOMIC DNA]</scope>
    <source>
        <strain evidence="3 4">GD1</strain>
    </source>
</reference>
<accession>B6BLM0</accession>
<dbReference type="AlphaFoldDB" id="B6BLM0"/>
<feature type="signal peptide" evidence="1">
    <location>
        <begin position="1"/>
        <end position="20"/>
    </location>
</feature>
<feature type="chain" id="PRO_5002843089" evidence="1">
    <location>
        <begin position="21"/>
        <end position="278"/>
    </location>
</feature>
<dbReference type="Gene3D" id="3.40.30.10">
    <property type="entry name" value="Glutaredoxin"/>
    <property type="match status" value="1"/>
</dbReference>
<organism evidence="3 4">
    <name type="scientific">Sulfurimonas gotlandica (strain DSM 19862 / JCM 16533 / GD1)</name>
    <dbReference type="NCBI Taxonomy" id="929558"/>
    <lineage>
        <taxon>Bacteria</taxon>
        <taxon>Pseudomonadati</taxon>
        <taxon>Campylobacterota</taxon>
        <taxon>Epsilonproteobacteria</taxon>
        <taxon>Campylobacterales</taxon>
        <taxon>Sulfurimonadaceae</taxon>
        <taxon>Sulfurimonas</taxon>
    </lineage>
</organism>
<evidence type="ECO:0000313" key="4">
    <source>
        <dbReference type="Proteomes" id="UP000006431"/>
    </source>
</evidence>
<dbReference type="HOGENOM" id="CLU_1041451_0_0_7"/>
<sequence>MSLMLKLLATALLLSSFAQAATSNEDIEKFLKKSFEGNPNIIKLSVKVEQSIPLAQVKGWNAFIVGVDATVKAKEGTRDVKQKMIWFSNGDTISPDLIDVKTGISLKDSVSPSFELKYYKKENLIYGNADATHRVAIFSDPLCPFCRNFVPAAINTMKKDPKKFAVYYYHFPLPSLHPAAVELVKAAVAAEIQGKKDVVLKLYTVNVKSDEKDINKILAAFNSVMGTNITPADLKSEAVLNHIKSDLDIANALMVNGTPTMFFDDKLDKTKRKFEKAE</sequence>
<name>B6BLM0_SULGG</name>
<dbReference type="InterPro" id="IPR012336">
    <property type="entry name" value="Thioredoxin-like_fold"/>
</dbReference>
<dbReference type="eggNOG" id="COG1651">
    <property type="taxonomic scope" value="Bacteria"/>
</dbReference>